<evidence type="ECO:0000313" key="1">
    <source>
        <dbReference type="EnsemblMetazoa" id="AMIN007344-PA"/>
    </source>
</evidence>
<accession>A0A182WAG6</accession>
<keyword evidence="2" id="KW-1185">Reference proteome</keyword>
<protein>
    <submittedName>
        <fullName evidence="1">Uncharacterized protein</fullName>
    </submittedName>
</protein>
<reference evidence="1" key="2">
    <citation type="submission" date="2020-05" db="UniProtKB">
        <authorList>
            <consortium name="EnsemblMetazoa"/>
        </authorList>
    </citation>
    <scope>IDENTIFICATION</scope>
    <source>
        <strain evidence="1">MINIMUS1</strain>
    </source>
</reference>
<dbReference type="AlphaFoldDB" id="A0A182WAG6"/>
<dbReference type="VEuPathDB" id="VectorBase:AMIN007344"/>
<dbReference type="Proteomes" id="UP000075920">
    <property type="component" value="Unassembled WGS sequence"/>
</dbReference>
<reference evidence="2" key="1">
    <citation type="submission" date="2013-03" db="EMBL/GenBank/DDBJ databases">
        <title>The Genome Sequence of Anopheles minimus MINIMUS1.</title>
        <authorList>
            <consortium name="The Broad Institute Genomics Platform"/>
            <person name="Neafsey D.E."/>
            <person name="Walton C."/>
            <person name="Walker B."/>
            <person name="Young S.K."/>
            <person name="Zeng Q."/>
            <person name="Gargeya S."/>
            <person name="Fitzgerald M."/>
            <person name="Haas B."/>
            <person name="Abouelleil A."/>
            <person name="Allen A.W."/>
            <person name="Alvarado L."/>
            <person name="Arachchi H.M."/>
            <person name="Berlin A.M."/>
            <person name="Chapman S.B."/>
            <person name="Gainer-Dewar J."/>
            <person name="Goldberg J."/>
            <person name="Griggs A."/>
            <person name="Gujja S."/>
            <person name="Hansen M."/>
            <person name="Howarth C."/>
            <person name="Imamovic A."/>
            <person name="Ireland A."/>
            <person name="Larimer J."/>
            <person name="McCowan C."/>
            <person name="Murphy C."/>
            <person name="Pearson M."/>
            <person name="Poon T.W."/>
            <person name="Priest M."/>
            <person name="Roberts A."/>
            <person name="Saif S."/>
            <person name="Shea T."/>
            <person name="Sisk P."/>
            <person name="Sykes S."/>
            <person name="Wortman J."/>
            <person name="Nusbaum C."/>
            <person name="Birren B."/>
        </authorList>
    </citation>
    <scope>NUCLEOTIDE SEQUENCE [LARGE SCALE GENOMIC DNA]</scope>
    <source>
        <strain evidence="2">MINIMUS1</strain>
    </source>
</reference>
<proteinExistence type="predicted"/>
<name>A0A182WAG6_9DIPT</name>
<dbReference type="EnsemblMetazoa" id="AMIN007344-RA">
    <property type="protein sequence ID" value="AMIN007344-PA"/>
    <property type="gene ID" value="AMIN007344"/>
</dbReference>
<evidence type="ECO:0000313" key="2">
    <source>
        <dbReference type="Proteomes" id="UP000075920"/>
    </source>
</evidence>
<organism evidence="1 2">
    <name type="scientific">Anopheles minimus</name>
    <dbReference type="NCBI Taxonomy" id="112268"/>
    <lineage>
        <taxon>Eukaryota</taxon>
        <taxon>Metazoa</taxon>
        <taxon>Ecdysozoa</taxon>
        <taxon>Arthropoda</taxon>
        <taxon>Hexapoda</taxon>
        <taxon>Insecta</taxon>
        <taxon>Pterygota</taxon>
        <taxon>Neoptera</taxon>
        <taxon>Endopterygota</taxon>
        <taxon>Diptera</taxon>
        <taxon>Nematocera</taxon>
        <taxon>Culicoidea</taxon>
        <taxon>Culicidae</taxon>
        <taxon>Anophelinae</taxon>
        <taxon>Anopheles</taxon>
    </lineage>
</organism>
<sequence>MEYASFVRDLRKESYNAFPPDTQYAKQFEEQMQALVTNFDIDDTKLEPHQQQHFITSTPLATGSGMKWNTGGRGKVANAYDETERMEVPKKKKALDIAQKMSGDHELPGSFDSSEGISMCFDSCSSSDGIPDMVIWNESATDLSASGSVPTREAQMQHHPHTPSFPFEAIQGQDSLLEPSADISSNDRKMFATKLCTPAKRTYDEANS</sequence>